<keyword evidence="2" id="KW-1185">Reference proteome</keyword>
<name>A0A1I6SG31_9BACL</name>
<evidence type="ECO:0000313" key="1">
    <source>
        <dbReference type="EMBL" id="SFS75936.1"/>
    </source>
</evidence>
<gene>
    <name evidence="1" type="ORF">SAMN05444972_10763</name>
</gene>
<dbReference type="Proteomes" id="UP000198660">
    <property type="component" value="Unassembled WGS sequence"/>
</dbReference>
<dbReference type="RefSeq" id="WP_091837197.1">
    <property type="nucleotide sequence ID" value="NZ_FPAA01000007.1"/>
</dbReference>
<sequence>MAKTPFGKLGSEEILSVHLNGIQASINHLEDVLSMRTASKTNRPLTAYVDMAEKAARYRIYEGAESNWLYTPEPVIKRNSVVVPPAEYNLQAEYGAVIFHVQQNEADVITADYTHITNQSATMESVEERISALEQGGGGGNGGTGGLLDDLVKHYPGTYRSHGISTQNAASGVAVPASTIDIFPFKVYETVICDKMGAQVSTAGAGALSTFAVYQDKNGYPGTLIAQTGAVDCSSTGWKEAAFSTGNLTLNAGSYWIGRFTNNGIAFSGLDPSCNYPVPSAPPLGSSTINNAVGIGGGVGGVRYATSFGSGIFPSTFPAAGTGSAPQYFERNAYGSPWIRRKP</sequence>
<protein>
    <submittedName>
        <fullName evidence="1">Uncharacterized protein</fullName>
    </submittedName>
</protein>
<reference evidence="2" key="1">
    <citation type="submission" date="2016-10" db="EMBL/GenBank/DDBJ databases">
        <authorList>
            <person name="Varghese N."/>
            <person name="Submissions S."/>
        </authorList>
    </citation>
    <scope>NUCLEOTIDE SEQUENCE [LARGE SCALE GENOMIC DNA]</scope>
    <source>
        <strain evidence="2">DSM 45789</strain>
    </source>
</reference>
<dbReference type="AlphaFoldDB" id="A0A1I6SG31"/>
<dbReference type="OrthoDB" id="2897314at2"/>
<evidence type="ECO:0000313" key="2">
    <source>
        <dbReference type="Proteomes" id="UP000198660"/>
    </source>
</evidence>
<proteinExistence type="predicted"/>
<accession>A0A1I6SG31</accession>
<dbReference type="EMBL" id="FPAA01000007">
    <property type="protein sequence ID" value="SFS75936.1"/>
    <property type="molecule type" value="Genomic_DNA"/>
</dbReference>
<organism evidence="1 2">
    <name type="scientific">Marininema halotolerans</name>
    <dbReference type="NCBI Taxonomy" id="1155944"/>
    <lineage>
        <taxon>Bacteria</taxon>
        <taxon>Bacillati</taxon>
        <taxon>Bacillota</taxon>
        <taxon>Bacilli</taxon>
        <taxon>Bacillales</taxon>
        <taxon>Thermoactinomycetaceae</taxon>
        <taxon>Marininema</taxon>
    </lineage>
</organism>